<name>A0ACB8Q5E9_9AGAM</name>
<reference evidence="1" key="1">
    <citation type="submission" date="2021-02" db="EMBL/GenBank/DDBJ databases">
        <authorList>
            <consortium name="DOE Joint Genome Institute"/>
            <person name="Ahrendt S."/>
            <person name="Looney B.P."/>
            <person name="Miyauchi S."/>
            <person name="Morin E."/>
            <person name="Drula E."/>
            <person name="Courty P.E."/>
            <person name="Chicoki N."/>
            <person name="Fauchery L."/>
            <person name="Kohler A."/>
            <person name="Kuo A."/>
            <person name="Labutti K."/>
            <person name="Pangilinan J."/>
            <person name="Lipzen A."/>
            <person name="Riley R."/>
            <person name="Andreopoulos W."/>
            <person name="He G."/>
            <person name="Johnson J."/>
            <person name="Barry K.W."/>
            <person name="Grigoriev I.V."/>
            <person name="Nagy L."/>
            <person name="Hibbett D."/>
            <person name="Henrissat B."/>
            <person name="Matheny P.B."/>
            <person name="Labbe J."/>
            <person name="Martin F."/>
        </authorList>
    </citation>
    <scope>NUCLEOTIDE SEQUENCE</scope>
    <source>
        <strain evidence="1">EC-137</strain>
    </source>
</reference>
<dbReference type="EMBL" id="MU274158">
    <property type="protein sequence ID" value="KAI0026835.1"/>
    <property type="molecule type" value="Genomic_DNA"/>
</dbReference>
<gene>
    <name evidence="1" type="ORF">K488DRAFT_91801</name>
</gene>
<evidence type="ECO:0000313" key="1">
    <source>
        <dbReference type="EMBL" id="KAI0026835.1"/>
    </source>
</evidence>
<proteinExistence type="predicted"/>
<organism evidence="1 2">
    <name type="scientific">Vararia minispora EC-137</name>
    <dbReference type="NCBI Taxonomy" id="1314806"/>
    <lineage>
        <taxon>Eukaryota</taxon>
        <taxon>Fungi</taxon>
        <taxon>Dikarya</taxon>
        <taxon>Basidiomycota</taxon>
        <taxon>Agaricomycotina</taxon>
        <taxon>Agaricomycetes</taxon>
        <taxon>Russulales</taxon>
        <taxon>Lachnocladiaceae</taxon>
        <taxon>Vararia</taxon>
    </lineage>
</organism>
<reference evidence="1" key="2">
    <citation type="journal article" date="2022" name="New Phytol.">
        <title>Evolutionary transition to the ectomycorrhizal habit in the genomes of a hyperdiverse lineage of mushroom-forming fungi.</title>
        <authorList>
            <person name="Looney B."/>
            <person name="Miyauchi S."/>
            <person name="Morin E."/>
            <person name="Drula E."/>
            <person name="Courty P.E."/>
            <person name="Kohler A."/>
            <person name="Kuo A."/>
            <person name="LaButti K."/>
            <person name="Pangilinan J."/>
            <person name="Lipzen A."/>
            <person name="Riley R."/>
            <person name="Andreopoulos W."/>
            <person name="He G."/>
            <person name="Johnson J."/>
            <person name="Nolan M."/>
            <person name="Tritt A."/>
            <person name="Barry K.W."/>
            <person name="Grigoriev I.V."/>
            <person name="Nagy L.G."/>
            <person name="Hibbett D."/>
            <person name="Henrissat B."/>
            <person name="Matheny P.B."/>
            <person name="Labbe J."/>
            <person name="Martin F.M."/>
        </authorList>
    </citation>
    <scope>NUCLEOTIDE SEQUENCE</scope>
    <source>
        <strain evidence="1">EC-137</strain>
    </source>
</reference>
<evidence type="ECO:0000313" key="2">
    <source>
        <dbReference type="Proteomes" id="UP000814128"/>
    </source>
</evidence>
<dbReference type="Proteomes" id="UP000814128">
    <property type="component" value="Unassembled WGS sequence"/>
</dbReference>
<protein>
    <submittedName>
        <fullName evidence="1">Uncharacterized protein</fullName>
    </submittedName>
</protein>
<comment type="caution">
    <text evidence="1">The sequence shown here is derived from an EMBL/GenBank/DDBJ whole genome shotgun (WGS) entry which is preliminary data.</text>
</comment>
<sequence length="103" mass="10840">MGGGYSGQFIVLAAACISVAEIATLHHALGVHCRARAHARSLPSLNLLFRPTETLSVSATQAYALTVFALMAARDVPCERVCLLDPRVATELAPADDDVFSSA</sequence>
<accession>A0ACB8Q5E9</accession>
<keyword evidence="2" id="KW-1185">Reference proteome</keyword>